<evidence type="ECO:0000256" key="1">
    <source>
        <dbReference type="ARBA" id="ARBA00023125"/>
    </source>
</evidence>
<evidence type="ECO:0000313" key="4">
    <source>
        <dbReference type="EMBL" id="NYD33863.1"/>
    </source>
</evidence>
<dbReference type="EMBL" id="JACCBF010000001">
    <property type="protein sequence ID" value="NYD33863.1"/>
    <property type="molecule type" value="Genomic_DNA"/>
</dbReference>
<dbReference type="Proteomes" id="UP000582231">
    <property type="component" value="Unassembled WGS sequence"/>
</dbReference>
<proteinExistence type="predicted"/>
<dbReference type="InterPro" id="IPR036625">
    <property type="entry name" value="E3-bd_dom_sf"/>
</dbReference>
<gene>
    <name evidence="4" type="ORF">BJ958_005409</name>
</gene>
<organism evidence="4 5">
    <name type="scientific">Nocardioides kongjuensis</name>
    <dbReference type="NCBI Taxonomy" id="349522"/>
    <lineage>
        <taxon>Bacteria</taxon>
        <taxon>Bacillati</taxon>
        <taxon>Actinomycetota</taxon>
        <taxon>Actinomycetes</taxon>
        <taxon>Propionibacteriales</taxon>
        <taxon>Nocardioidaceae</taxon>
        <taxon>Nocardioides</taxon>
    </lineage>
</organism>
<protein>
    <recommendedName>
        <fullName evidence="3">Lsr2 DNA-binding domain-containing protein</fullName>
    </recommendedName>
</protein>
<reference evidence="4 5" key="1">
    <citation type="submission" date="2020-07" db="EMBL/GenBank/DDBJ databases">
        <title>Sequencing the genomes of 1000 actinobacteria strains.</title>
        <authorList>
            <person name="Klenk H.-P."/>
        </authorList>
    </citation>
    <scope>NUCLEOTIDE SEQUENCE [LARGE SCALE GENOMIC DNA]</scope>
    <source>
        <strain evidence="4 5">DSM 19082</strain>
    </source>
</reference>
<evidence type="ECO:0000313" key="5">
    <source>
        <dbReference type="Proteomes" id="UP000582231"/>
    </source>
</evidence>
<keyword evidence="5" id="KW-1185">Reference proteome</keyword>
<keyword evidence="1" id="KW-0238">DNA-binding</keyword>
<accession>A0A852RFI0</accession>
<feature type="domain" description="Lsr2 DNA-binding" evidence="3">
    <location>
        <begin position="85"/>
        <end position="116"/>
    </location>
</feature>
<comment type="caution">
    <text evidence="4">The sequence shown here is derived from an EMBL/GenBank/DDBJ whole genome shotgun (WGS) entry which is preliminary data.</text>
</comment>
<dbReference type="GO" id="GO:0003677">
    <property type="term" value="F:DNA binding"/>
    <property type="evidence" value="ECO:0007669"/>
    <property type="project" value="UniProtKB-KW"/>
</dbReference>
<dbReference type="GO" id="GO:0016746">
    <property type="term" value="F:acyltransferase activity"/>
    <property type="evidence" value="ECO:0007669"/>
    <property type="project" value="InterPro"/>
</dbReference>
<dbReference type="RefSeq" id="WP_179729852.1">
    <property type="nucleotide sequence ID" value="NZ_BAABEF010000001.1"/>
</dbReference>
<dbReference type="Pfam" id="PF23359">
    <property type="entry name" value="Lsr2_DNA-bd"/>
    <property type="match status" value="1"/>
</dbReference>
<evidence type="ECO:0000256" key="2">
    <source>
        <dbReference type="SAM" id="MobiDB-lite"/>
    </source>
</evidence>
<name>A0A852RFI0_9ACTN</name>
<dbReference type="Gene3D" id="4.10.320.10">
    <property type="entry name" value="E3-binding domain"/>
    <property type="match status" value="1"/>
</dbReference>
<feature type="region of interest" description="Disordered" evidence="2">
    <location>
        <begin position="46"/>
        <end position="72"/>
    </location>
</feature>
<dbReference type="AlphaFoldDB" id="A0A852RFI0"/>
<sequence length="131" mass="14310">MSGVRTGTRLQQLHALRHRVTVELEYAARQGTPTARLRALLAATEAEIQAETPPPVATRTATEQDPRRRPPLPVDLRLAQLGVTTATVRAWAVEQGLVEPGRRGRVPLAVVDAYAAHQRTLAHYNQKAGTP</sequence>
<evidence type="ECO:0000259" key="3">
    <source>
        <dbReference type="Pfam" id="PF23359"/>
    </source>
</evidence>
<dbReference type="InterPro" id="IPR055370">
    <property type="entry name" value="Lsr2_DNA-bd"/>
</dbReference>